<dbReference type="RefSeq" id="WP_126398787.1">
    <property type="nucleotide sequence ID" value="NZ_CP034539.1"/>
</dbReference>
<dbReference type="Proteomes" id="UP000280298">
    <property type="component" value="Chromosome"/>
</dbReference>
<dbReference type="SMART" id="SM01043">
    <property type="entry name" value="BTAD"/>
    <property type="match status" value="1"/>
</dbReference>
<dbReference type="EMBL" id="CP034539">
    <property type="protein sequence ID" value="AZQ39968.1"/>
    <property type="molecule type" value="Genomic_DNA"/>
</dbReference>
<feature type="domain" description="Bacterial transcriptional activator" evidence="2">
    <location>
        <begin position="454"/>
        <end position="595"/>
    </location>
</feature>
<keyword evidence="4" id="KW-1185">Reference proteome</keyword>
<proteinExistence type="predicted"/>
<name>A0A3Q9EVF8_9ACTN</name>
<dbReference type="AlphaFoldDB" id="A0A3Q9EVF8"/>
<feature type="compositionally biased region" description="Pro residues" evidence="1">
    <location>
        <begin position="7"/>
        <end position="16"/>
    </location>
</feature>
<evidence type="ECO:0000259" key="2">
    <source>
        <dbReference type="SMART" id="SM01043"/>
    </source>
</evidence>
<evidence type="ECO:0000313" key="3">
    <source>
        <dbReference type="EMBL" id="AZQ39968.1"/>
    </source>
</evidence>
<reference evidence="3 4" key="1">
    <citation type="journal article" date="2019" name="Int. J. Syst. Evol. Microbiol.">
        <title>Streptomyces cyaneochromogenes sp. nov., a blue pigment-producing actinomycete from manganese-contaminated soil.</title>
        <authorList>
            <person name="Tang X."/>
            <person name="Zhao J."/>
            <person name="Li K."/>
            <person name="Chen Z."/>
            <person name="Sun Y."/>
            <person name="Gao J."/>
        </authorList>
    </citation>
    <scope>NUCLEOTIDE SEQUENCE [LARGE SCALE GENOMIC DNA]</scope>
    <source>
        <strain evidence="3 4">MK-45</strain>
    </source>
</reference>
<feature type="region of interest" description="Disordered" evidence="1">
    <location>
        <begin position="228"/>
        <end position="287"/>
    </location>
</feature>
<sequence length="607" mass="64559">MAVLPQAPAPAPPPPFTEGGDGWWLLPADADLLDEEEARDVPAPYPALVTLGTTATTGALILANLAQLPALLLHGEATAITEVCTALALELALTPWAAEADITAIGFGQGLTQLLPAGRIAHFRQPADALREVTEQLLEAHQRPQATLRPHLLLSTTALDTDTARQYAALTTTARHIPLTLIAPAHGAATHLPAAPTLNAALTTAQPAAFLDTDITLQRLHHTAYQRLTATLPPPDPTGPSTDTPRTPTTDTSKAQPPAPDPARTPAHPAANTRRGTSPPAASESAGESVFPALLAAFAAPDLPQPPTQGPGPSGSAAGNPAATGPSREHTAHPTRAPAPPARPTTSGRGKDAARDPGAPEIRVLGPLEVDRVHTGGHGPRIAQLAALLYFRPHHSADTLCADMDPHTPWSTTTLNARLQGLRRALGDDPSGHPYVPRRHTADDPYQLSPHIRCDWTRFLHLTDRAQSLGPDGLPDLEKALSLVRGRPFGTQPLPWAQPLQQEMITRIVDAAHTAARYRTLTSPQHDLTKARHAIAAGLEADDSNEQLYRDWMRIEHAAGNRPGLHTAITRLQHINRTLNCPLEPETERLIHDLLSPAASPHPTPHP</sequence>
<organism evidence="3 4">
    <name type="scientific">Streptomyces cyaneochromogenes</name>
    <dbReference type="NCBI Taxonomy" id="2496836"/>
    <lineage>
        <taxon>Bacteria</taxon>
        <taxon>Bacillati</taxon>
        <taxon>Actinomycetota</taxon>
        <taxon>Actinomycetes</taxon>
        <taxon>Kitasatosporales</taxon>
        <taxon>Streptomycetaceae</taxon>
        <taxon>Streptomyces</taxon>
    </lineage>
</organism>
<feature type="compositionally biased region" description="Low complexity" evidence="1">
    <location>
        <begin position="239"/>
        <end position="252"/>
    </location>
</feature>
<dbReference type="InterPro" id="IPR005158">
    <property type="entry name" value="BTAD"/>
</dbReference>
<feature type="region of interest" description="Disordered" evidence="1">
    <location>
        <begin position="301"/>
        <end position="366"/>
    </location>
</feature>
<gene>
    <name evidence="3" type="ORF">EJ357_46635</name>
</gene>
<evidence type="ECO:0000313" key="4">
    <source>
        <dbReference type="Proteomes" id="UP000280298"/>
    </source>
</evidence>
<dbReference type="KEGG" id="scya:EJ357_46635"/>
<feature type="compositionally biased region" description="Low complexity" evidence="1">
    <location>
        <begin position="278"/>
        <end position="287"/>
    </location>
</feature>
<dbReference type="OrthoDB" id="8444614at2"/>
<accession>A0A3Q9EVF8</accession>
<protein>
    <recommendedName>
        <fullName evidence="2">Bacterial transcriptional activator domain-containing protein</fullName>
    </recommendedName>
</protein>
<feature type="compositionally biased region" description="Low complexity" evidence="1">
    <location>
        <begin position="314"/>
        <end position="326"/>
    </location>
</feature>
<feature type="region of interest" description="Disordered" evidence="1">
    <location>
        <begin position="1"/>
        <end position="21"/>
    </location>
</feature>
<evidence type="ECO:0000256" key="1">
    <source>
        <dbReference type="SAM" id="MobiDB-lite"/>
    </source>
</evidence>